<comment type="similarity">
    <text evidence="12">Belongs to the class I-like SAM-binding methyltransferase superfamily. C5-methyltransferase family.</text>
</comment>
<dbReference type="InterPro" id="IPR001715">
    <property type="entry name" value="CH_dom"/>
</dbReference>
<dbReference type="InterPro" id="IPR029063">
    <property type="entry name" value="SAM-dependent_MTases_sf"/>
</dbReference>
<feature type="region of interest" description="Disordered" evidence="13">
    <location>
        <begin position="912"/>
        <end position="936"/>
    </location>
</feature>
<dbReference type="InterPro" id="IPR018117">
    <property type="entry name" value="C5_DNA_meth_AS"/>
</dbReference>
<dbReference type="SUPFAM" id="SSF53335">
    <property type="entry name" value="S-adenosyl-L-methionine-dependent methyltransferases"/>
    <property type="match status" value="1"/>
</dbReference>
<dbReference type="Gene3D" id="2.30.30.140">
    <property type="match status" value="1"/>
</dbReference>
<evidence type="ECO:0000259" key="14">
    <source>
        <dbReference type="PROSITE" id="PS50021"/>
    </source>
</evidence>
<dbReference type="GO" id="GO:0005634">
    <property type="term" value="C:nucleus"/>
    <property type="evidence" value="ECO:0007669"/>
    <property type="project" value="UniProtKB-SubCell"/>
</dbReference>
<feature type="active site" evidence="12">
    <location>
        <position position="1192"/>
    </location>
</feature>
<reference evidence="16 17" key="1">
    <citation type="submission" date="2020-06" db="EMBL/GenBank/DDBJ databases">
        <authorList>
            <consortium name="Wellcome Sanger Institute Data Sharing"/>
        </authorList>
    </citation>
    <scope>NUCLEOTIDE SEQUENCE [LARGE SCALE GENOMIC DNA]</scope>
</reference>
<dbReference type="Pfam" id="PF17980">
    <property type="entry name" value="ADD_DNMT3"/>
    <property type="match status" value="1"/>
</dbReference>
<dbReference type="PROSITE" id="PS51533">
    <property type="entry name" value="ADD"/>
    <property type="match status" value="1"/>
</dbReference>
<evidence type="ECO:0000259" key="15">
    <source>
        <dbReference type="PROSITE" id="PS51533"/>
    </source>
</evidence>
<dbReference type="GO" id="GO:0032259">
    <property type="term" value="P:methylation"/>
    <property type="evidence" value="ECO:0007669"/>
    <property type="project" value="UniProtKB-KW"/>
</dbReference>
<keyword evidence="8" id="KW-0863">Zinc-finger</keyword>
<dbReference type="SUPFAM" id="SSF47576">
    <property type="entry name" value="Calponin-homology domain, CH-domain"/>
    <property type="match status" value="1"/>
</dbReference>
<evidence type="ECO:0000256" key="7">
    <source>
        <dbReference type="ARBA" id="ARBA00022723"/>
    </source>
</evidence>
<dbReference type="GO" id="GO:0000122">
    <property type="term" value="P:negative regulation of transcription by RNA polymerase II"/>
    <property type="evidence" value="ECO:0007669"/>
    <property type="project" value="TreeGrafter"/>
</dbReference>
<reference evidence="16" key="3">
    <citation type="submission" date="2025-09" db="UniProtKB">
        <authorList>
            <consortium name="Ensembl"/>
        </authorList>
    </citation>
    <scope>IDENTIFICATION</scope>
</reference>
<dbReference type="PROSITE" id="PS00094">
    <property type="entry name" value="C5_MTASE_1"/>
    <property type="match status" value="1"/>
</dbReference>
<comment type="subcellular location">
    <subcellularLocation>
        <location evidence="1">Nucleus</location>
    </subcellularLocation>
</comment>
<dbReference type="Pfam" id="PF21255">
    <property type="entry name" value="DNMT3_ADD_GATA1-like"/>
    <property type="match status" value="1"/>
</dbReference>
<dbReference type="Proteomes" id="UP000694580">
    <property type="component" value="Chromosome 10"/>
</dbReference>
<evidence type="ECO:0000256" key="13">
    <source>
        <dbReference type="SAM" id="MobiDB-lite"/>
    </source>
</evidence>
<evidence type="ECO:0000313" key="17">
    <source>
        <dbReference type="Proteomes" id="UP000694580"/>
    </source>
</evidence>
<keyword evidence="17" id="KW-1185">Reference proteome</keyword>
<dbReference type="PROSITE" id="PS50021">
    <property type="entry name" value="CH"/>
    <property type="match status" value="1"/>
</dbReference>
<dbReference type="PANTHER" id="PTHR23068">
    <property type="entry name" value="DNA CYTOSINE-5- -METHYLTRANSFERASE 3-RELATED"/>
    <property type="match status" value="1"/>
</dbReference>
<dbReference type="PROSITE" id="PS51679">
    <property type="entry name" value="SAM_MT_C5"/>
    <property type="match status" value="1"/>
</dbReference>
<protein>
    <recommendedName>
        <fullName evidence="2">DNA (cytosine-5-)-methyltransferase</fullName>
        <ecNumber evidence="2">2.1.1.37</ecNumber>
    </recommendedName>
</protein>
<dbReference type="PANTHER" id="PTHR23068:SF53">
    <property type="entry name" value="DNA (CYTOSINE-5-)-METHYLTRANSFERASE"/>
    <property type="match status" value="1"/>
</dbReference>
<proteinExistence type="inferred from homology"/>
<feature type="compositionally biased region" description="Acidic residues" evidence="13">
    <location>
        <begin position="667"/>
        <end position="679"/>
    </location>
</feature>
<feature type="domain" description="Calponin-homology (CH)" evidence="14">
    <location>
        <begin position="12"/>
        <end position="114"/>
    </location>
</feature>
<dbReference type="InterPro" id="IPR049554">
    <property type="entry name" value="DNMT3_ADD_PHD"/>
</dbReference>
<dbReference type="GO" id="GO:0008270">
    <property type="term" value="F:zinc ion binding"/>
    <property type="evidence" value="ECO:0007669"/>
    <property type="project" value="UniProtKB-KW"/>
</dbReference>
<evidence type="ECO:0000256" key="5">
    <source>
        <dbReference type="ARBA" id="ARBA00022679"/>
    </source>
</evidence>
<keyword evidence="7" id="KW-0479">Metal-binding</keyword>
<dbReference type="Pfam" id="PF00145">
    <property type="entry name" value="DNA_methylase"/>
    <property type="match status" value="1"/>
</dbReference>
<dbReference type="GO" id="GO:0051718">
    <property type="term" value="F:DNA (cytosine-5-)-methyltransferase activity, acting on CpG substrates"/>
    <property type="evidence" value="ECO:0007669"/>
    <property type="project" value="TreeGrafter"/>
</dbReference>
<dbReference type="Pfam" id="PF00307">
    <property type="entry name" value="CH"/>
    <property type="match status" value="1"/>
</dbReference>
<evidence type="ECO:0000256" key="8">
    <source>
        <dbReference type="ARBA" id="ARBA00022771"/>
    </source>
</evidence>
<dbReference type="Gene3D" id="3.40.50.150">
    <property type="entry name" value="Vaccinia Virus protein VP39"/>
    <property type="match status" value="2"/>
</dbReference>
<keyword evidence="5 12" id="KW-0808">Transferase</keyword>
<dbReference type="InterPro" id="IPR025766">
    <property type="entry name" value="ADD"/>
</dbReference>
<dbReference type="InterPro" id="IPR036872">
    <property type="entry name" value="CH_dom_sf"/>
</dbReference>
<accession>A0AAY4DP28</accession>
<feature type="region of interest" description="Disordered" evidence="13">
    <location>
        <begin position="660"/>
        <end position="688"/>
    </location>
</feature>
<evidence type="ECO:0000256" key="1">
    <source>
        <dbReference type="ARBA" id="ARBA00004123"/>
    </source>
</evidence>
<dbReference type="RefSeq" id="XP_028848573.1">
    <property type="nucleotide sequence ID" value="XM_028992740.1"/>
</dbReference>
<evidence type="ECO:0000256" key="6">
    <source>
        <dbReference type="ARBA" id="ARBA00022691"/>
    </source>
</evidence>
<dbReference type="GeneID" id="114797720"/>
<dbReference type="GO" id="GO:0003677">
    <property type="term" value="F:DNA binding"/>
    <property type="evidence" value="ECO:0007669"/>
    <property type="project" value="UniProtKB-KW"/>
</dbReference>
<evidence type="ECO:0000256" key="2">
    <source>
        <dbReference type="ARBA" id="ARBA00011975"/>
    </source>
</evidence>
<keyword evidence="9" id="KW-0862">Zinc</keyword>
<keyword evidence="4 12" id="KW-0489">Methyltransferase</keyword>
<dbReference type="EC" id="2.1.1.37" evidence="2"/>
<name>A0AAY4DP28_9TELE</name>
<evidence type="ECO:0000256" key="12">
    <source>
        <dbReference type="PROSITE-ProRule" id="PRU01016"/>
    </source>
</evidence>
<evidence type="ECO:0000256" key="3">
    <source>
        <dbReference type="ARBA" id="ARBA00022491"/>
    </source>
</evidence>
<dbReference type="FunFam" id="3.40.50.150:FF:000008">
    <property type="entry name" value="DNA (Cytosine-5)-methyltransferase 3A isoform X1"/>
    <property type="match status" value="1"/>
</dbReference>
<dbReference type="InterPro" id="IPR040552">
    <property type="entry name" value="DNMT3_ADD_GATA1-like"/>
</dbReference>
<dbReference type="Gene3D" id="1.10.720.50">
    <property type="entry name" value="PWWP, helical domain"/>
    <property type="match status" value="1"/>
</dbReference>
<evidence type="ECO:0000256" key="9">
    <source>
        <dbReference type="ARBA" id="ARBA00022833"/>
    </source>
</evidence>
<dbReference type="SUPFAM" id="SSF63748">
    <property type="entry name" value="Tudor/PWWP/MBT"/>
    <property type="match status" value="1"/>
</dbReference>
<keyword evidence="6 12" id="KW-0949">S-adenosyl-L-methionine</keyword>
<keyword evidence="11" id="KW-0539">Nucleus</keyword>
<dbReference type="GeneTree" id="ENSGT00940000166923"/>
<dbReference type="Ensembl" id="ENSDCDT00010057154.1">
    <property type="protein sequence ID" value="ENSDCDP00010046944.1"/>
    <property type="gene ID" value="ENSDCDG00010028512.1"/>
</dbReference>
<evidence type="ECO:0000313" key="16">
    <source>
        <dbReference type="Ensembl" id="ENSDCDP00010046944.1"/>
    </source>
</evidence>
<dbReference type="Gene3D" id="1.10.418.10">
    <property type="entry name" value="Calponin-like domain"/>
    <property type="match status" value="1"/>
</dbReference>
<sequence>MVVNVTVEPDEEHSESELLAWLNGKLRTRFTDVGQTRSGAPFCQLIDWLFPGSMDIGQVKFQAKEERDFAHNYNLLQGVLRDLGVKKTLPVEELLQGDFQDSLELLLWFKVFFDRNFVGQKYSPVIVRGGQDMMPLLIEGPKASNQLNLKIGKSDETGDINMDDAEAESLGSFSCSLAMMRFIQKYNPNVPDDFLSQSFCVNVKSVLGEKYPEDLTAVCSQTPYCLYLYPGVSLGDKEGGSVVLLGFFNEKSGLCCVRLLDVLQPTEDSAASELERLEATLKTFKIPVENLSIFYTCTQAPEWNEKLMAGVKAMSPGVVSLCGLDSLAGHACLQGILATGLSDKVQEFISMIASYSACSVTSKHLRELFHVVSKWKNTSTIMTECLLFSRTICRISSLWEALYKYVGNHKGPNAHSQICSYLEDHKLRLLFLFLAYALELLCVFQETLKKGAEVQQILQDASALVKSYAAAFLKPVAVEQYLRKGNESILNNKKNHLPFDLVKVGPQVADYLSQHKEELTAHIDNFHKMTIAFYTALTASVVKSLPLPNSALSTLTALLNPLGRQNVSCKMVAELGSLIGLCQNQKDASQLRDDFLEYQLDVDNEEPCDATASSAEVDWKKFVGKSSIFRKLILSFLALPRVLNVDQVISQVVGKQLSEKNQGDEKIEVDEDTTDDSSDEQSLKRRRPLSDVVDLTKMEVEKETKPTVSPNEESIVITDEEDDDDIIWTSTTFDSNTKMFLMTNVKTEKLPNDQDGHMYKVGDLVWGKNSLHDMWPGRVKEKNSTSYLVKWFGYSVDSEIFNKDLQPFSAFVKCFCASSFADNTIYKNAVFESLKLAAESCSKTFPTKGNDLLAALLDWAFGGFKHSGPGGLAERAATKDVKPTSSMKQVSVCMKNMSLNLNTPVDQKDKFLNRHNATPSDTASTPPPKKQRSSNKNKQLLKILNQAAEATPLQDCSREQMVKEVLDNGKNIEDFCLSCGSTEINIIHPLFVGSLCLKCKNNVTETLYRYDDDGYQSYCTVCCAGLEVILCGNHNCCRSFCMDCLNILVGPGTFDRLKDIDPWICYLCEPSNCYGALKPREDWSIRVQEFFANNSAREFEPHRVYPSIPANLRKPIRVLSLFDGIATGYLVLKELGFKVETYVASEIDEDSVAVSMVNHEGKIVHVDDVKSITKAHINEWGPFDLLIGGSPCNDLSIVNPARKGLFEGTGRLFFDYYRLLNMLKPKEDDPRPFFWLFENVVFMANRDKADICRFLECNPVVIDAVKVSPANRARYFWGNLPGMNRPIIASQSDKLSLQECLEIGRTAKFIKVRTITTRSNSLKQGANDEMFPVTMNGKDDNLWVTELEKIFGFPKHYTDVRNMSRQHRQKVLGKSWSVPVIRHLFAPLKDYFACDNLSTSNIGMC</sequence>
<reference evidence="16" key="2">
    <citation type="submission" date="2025-08" db="UniProtKB">
        <authorList>
            <consortium name="Ensembl"/>
        </authorList>
    </citation>
    <scope>IDENTIFICATION</scope>
</reference>
<evidence type="ECO:0000256" key="4">
    <source>
        <dbReference type="ARBA" id="ARBA00022603"/>
    </source>
</evidence>
<feature type="domain" description="PHD-type" evidence="15">
    <location>
        <begin position="964"/>
        <end position="1096"/>
    </location>
</feature>
<dbReference type="InterPro" id="IPR001525">
    <property type="entry name" value="C5_MeTfrase"/>
</dbReference>
<keyword evidence="10" id="KW-0238">DNA-binding</keyword>
<evidence type="ECO:0000256" key="11">
    <source>
        <dbReference type="ARBA" id="ARBA00023242"/>
    </source>
</evidence>
<organism evidence="16 17">
    <name type="scientific">Denticeps clupeoides</name>
    <name type="common">denticle herring</name>
    <dbReference type="NCBI Taxonomy" id="299321"/>
    <lineage>
        <taxon>Eukaryota</taxon>
        <taxon>Metazoa</taxon>
        <taxon>Chordata</taxon>
        <taxon>Craniata</taxon>
        <taxon>Vertebrata</taxon>
        <taxon>Euteleostomi</taxon>
        <taxon>Actinopterygii</taxon>
        <taxon>Neopterygii</taxon>
        <taxon>Teleostei</taxon>
        <taxon>Clupei</taxon>
        <taxon>Clupeiformes</taxon>
        <taxon>Denticipitoidei</taxon>
        <taxon>Denticipitidae</taxon>
        <taxon>Denticeps</taxon>
    </lineage>
</organism>
<evidence type="ECO:0000256" key="10">
    <source>
        <dbReference type="ARBA" id="ARBA00023125"/>
    </source>
</evidence>
<keyword evidence="3" id="KW-0678">Repressor</keyword>
<gene>
    <name evidence="16" type="primary">LOC114797720</name>
</gene>
<dbReference type="InterPro" id="IPR050390">
    <property type="entry name" value="C5-Methyltransferase"/>
</dbReference>